<dbReference type="InterPro" id="IPR020930">
    <property type="entry name" value="Ribosomal_uL5_bac-type"/>
</dbReference>
<proteinExistence type="inferred from homology"/>
<evidence type="ECO:0000259" key="7">
    <source>
        <dbReference type="Pfam" id="PF01386"/>
    </source>
</evidence>
<reference evidence="10" key="1">
    <citation type="journal article" date="2019" name="Int. J. Syst. Evol. Microbiol.">
        <title>The Global Catalogue of Microorganisms (GCM) 10K type strain sequencing project: providing services to taxonomists for standard genome sequencing and annotation.</title>
        <authorList>
            <consortium name="The Broad Institute Genomics Platform"/>
            <consortium name="The Broad Institute Genome Sequencing Center for Infectious Disease"/>
            <person name="Wu L."/>
            <person name="Ma J."/>
        </authorList>
    </citation>
    <scope>NUCLEOTIDE SEQUENCE [LARGE SCALE GENOMIC DNA]</scope>
    <source>
        <strain evidence="10">KCTC 12907</strain>
    </source>
</reference>
<protein>
    <recommendedName>
        <fullName evidence="5">Large ribosomal subunit protein bL25</fullName>
    </recommendedName>
    <alternativeName>
        <fullName evidence="5">General stress protein CTC</fullName>
    </alternativeName>
</protein>
<keyword evidence="3 5" id="KW-0689">Ribosomal protein</keyword>
<dbReference type="PANTHER" id="PTHR33284">
    <property type="entry name" value="RIBOSOMAL PROTEIN L25/GLN-TRNA SYNTHETASE, ANTI-CODON-BINDING DOMAIN-CONTAINING PROTEIN"/>
    <property type="match status" value="1"/>
</dbReference>
<feature type="region of interest" description="Disordered" evidence="6">
    <location>
        <begin position="185"/>
        <end position="213"/>
    </location>
</feature>
<keyword evidence="2 5" id="KW-0694">RNA-binding</keyword>
<organism evidence="9 10">
    <name type="scientific">Cohnella cellulosilytica</name>
    <dbReference type="NCBI Taxonomy" id="986710"/>
    <lineage>
        <taxon>Bacteria</taxon>
        <taxon>Bacillati</taxon>
        <taxon>Bacillota</taxon>
        <taxon>Bacilli</taxon>
        <taxon>Bacillales</taxon>
        <taxon>Paenibacillaceae</taxon>
        <taxon>Cohnella</taxon>
    </lineage>
</organism>
<dbReference type="Gene3D" id="2.40.240.10">
    <property type="entry name" value="Ribosomal Protein L25, Chain P"/>
    <property type="match status" value="1"/>
</dbReference>
<dbReference type="InterPro" id="IPR029751">
    <property type="entry name" value="Ribosomal_L25_dom"/>
</dbReference>
<feature type="compositionally biased region" description="Acidic residues" evidence="6">
    <location>
        <begin position="187"/>
        <end position="198"/>
    </location>
</feature>
<comment type="similarity">
    <text evidence="5">Belongs to the bacterial ribosomal protein bL25 family. CTC subfamily.</text>
</comment>
<evidence type="ECO:0000256" key="2">
    <source>
        <dbReference type="ARBA" id="ARBA00022884"/>
    </source>
</evidence>
<dbReference type="Proteomes" id="UP001596378">
    <property type="component" value="Unassembled WGS sequence"/>
</dbReference>
<dbReference type="NCBIfam" id="TIGR00731">
    <property type="entry name" value="bL25_bact_ctc"/>
    <property type="match status" value="1"/>
</dbReference>
<comment type="function">
    <text evidence="5">This is one of the proteins that binds to the 5S RNA in the ribosome where it forms part of the central protuberance.</text>
</comment>
<dbReference type="InterPro" id="IPR001021">
    <property type="entry name" value="Ribosomal_bL25_long"/>
</dbReference>
<name>A0ABW2FE53_9BACL</name>
<evidence type="ECO:0000256" key="3">
    <source>
        <dbReference type="ARBA" id="ARBA00022980"/>
    </source>
</evidence>
<feature type="compositionally biased region" description="Basic and acidic residues" evidence="6">
    <location>
        <begin position="199"/>
        <end position="213"/>
    </location>
</feature>
<dbReference type="InterPro" id="IPR037121">
    <property type="entry name" value="Ribosomal_bL25_C"/>
</dbReference>
<comment type="caution">
    <text evidence="9">The sequence shown here is derived from an EMBL/GenBank/DDBJ whole genome shotgun (WGS) entry which is preliminary data.</text>
</comment>
<evidence type="ECO:0000313" key="9">
    <source>
        <dbReference type="EMBL" id="MFC7151446.1"/>
    </source>
</evidence>
<accession>A0ABW2FE53</accession>
<gene>
    <name evidence="5" type="primary">rplY</name>
    <name evidence="5" type="synonym">ctc</name>
    <name evidence="9" type="ORF">ACFQMJ_23150</name>
</gene>
<evidence type="ECO:0000256" key="5">
    <source>
        <dbReference type="HAMAP-Rule" id="MF_01334"/>
    </source>
</evidence>
<evidence type="ECO:0000256" key="6">
    <source>
        <dbReference type="SAM" id="MobiDB-lite"/>
    </source>
</evidence>
<evidence type="ECO:0000256" key="1">
    <source>
        <dbReference type="ARBA" id="ARBA00022730"/>
    </source>
</evidence>
<evidence type="ECO:0000256" key="4">
    <source>
        <dbReference type="ARBA" id="ARBA00023274"/>
    </source>
</evidence>
<dbReference type="Gene3D" id="2.170.120.20">
    <property type="entry name" value="Ribosomal protein L25, beta domain"/>
    <property type="match status" value="1"/>
</dbReference>
<feature type="domain" description="Large ribosomal subunit protein bL25 L25" evidence="7">
    <location>
        <begin position="4"/>
        <end position="91"/>
    </location>
</feature>
<dbReference type="HAMAP" id="MF_01334">
    <property type="entry name" value="Ribosomal_bL25_CTC"/>
    <property type="match status" value="1"/>
</dbReference>
<dbReference type="RefSeq" id="WP_378044868.1">
    <property type="nucleotide sequence ID" value="NZ_JBHMDN010000006.1"/>
</dbReference>
<dbReference type="Pfam" id="PF01386">
    <property type="entry name" value="Ribosomal_L25p"/>
    <property type="match status" value="1"/>
</dbReference>
<dbReference type="InterPro" id="IPR020056">
    <property type="entry name" value="Rbsml_bL25/Gln-tRNA_synth_N"/>
</dbReference>
<keyword evidence="10" id="KW-1185">Reference proteome</keyword>
<keyword evidence="4 5" id="KW-0687">Ribonucleoprotein</keyword>
<keyword evidence="1 5" id="KW-0699">rRNA-binding</keyword>
<sequence>MTALQVQLREASTKGELRRIRESGGIPGVVYGKGLAAPSKIAIDAKAFADMLKGNPYAVVDMDIPGAGKQPVMLSEMQRDPISRQVLHIDFRRIDINEKITTSARLDFTGESPGEKEGGMLQFVLHEVDIECYPKDIPDGIAADVSGLQMGDHLTVGDLSLPAGVTAVQDPETIIVAVLAPQKERSEEEVEALDDQAEEDRKHAEAALATEKD</sequence>
<dbReference type="CDD" id="cd00495">
    <property type="entry name" value="Ribosomal_L25_TL5_CTC"/>
    <property type="match status" value="1"/>
</dbReference>
<feature type="domain" description="Large ribosomal subunit protein bL25 beta" evidence="8">
    <location>
        <begin position="99"/>
        <end position="182"/>
    </location>
</feature>
<dbReference type="InterPro" id="IPR020057">
    <property type="entry name" value="Ribosomal_bL25_b-dom"/>
</dbReference>
<dbReference type="GO" id="GO:0005840">
    <property type="term" value="C:ribosome"/>
    <property type="evidence" value="ECO:0007669"/>
    <property type="project" value="UniProtKB-KW"/>
</dbReference>
<dbReference type="SUPFAM" id="SSF50715">
    <property type="entry name" value="Ribosomal protein L25-like"/>
    <property type="match status" value="1"/>
</dbReference>
<dbReference type="EMBL" id="JBHTAI010000016">
    <property type="protein sequence ID" value="MFC7151446.1"/>
    <property type="molecule type" value="Genomic_DNA"/>
</dbReference>
<dbReference type="InterPro" id="IPR011035">
    <property type="entry name" value="Ribosomal_bL25/Gln-tRNA_synth"/>
</dbReference>
<evidence type="ECO:0000259" key="8">
    <source>
        <dbReference type="Pfam" id="PF14693"/>
    </source>
</evidence>
<dbReference type="PANTHER" id="PTHR33284:SF1">
    <property type="entry name" value="RIBOSOMAL PROTEIN L25_GLN-TRNA SYNTHETASE, ANTI-CODON-BINDING DOMAIN-CONTAINING PROTEIN"/>
    <property type="match status" value="1"/>
</dbReference>
<dbReference type="Pfam" id="PF14693">
    <property type="entry name" value="Ribosomal_TL5_C"/>
    <property type="match status" value="1"/>
</dbReference>
<evidence type="ECO:0000313" key="10">
    <source>
        <dbReference type="Proteomes" id="UP001596378"/>
    </source>
</evidence>
<comment type="subunit">
    <text evidence="5">Part of the 50S ribosomal subunit; part of the 5S rRNA/L5/L18/L25 subcomplex. Contacts the 5S rRNA. Binds to the 5S rRNA independently of L5 and L18.</text>
</comment>